<keyword evidence="1" id="KW-0812">Transmembrane</keyword>
<dbReference type="Proteomes" id="UP000639643">
    <property type="component" value="Unassembled WGS sequence"/>
</dbReference>
<protein>
    <submittedName>
        <fullName evidence="2">Uncharacterized protein</fullName>
    </submittedName>
</protein>
<dbReference type="EMBL" id="WIGM01002235">
    <property type="protein sequence ID" value="KAF6782352.1"/>
    <property type="molecule type" value="Genomic_DNA"/>
</dbReference>
<proteinExistence type="predicted"/>
<evidence type="ECO:0000313" key="3">
    <source>
        <dbReference type="Proteomes" id="UP000639643"/>
    </source>
</evidence>
<keyword evidence="3" id="KW-1185">Reference proteome</keyword>
<name>A0A8H6IKU4_9PEZI</name>
<dbReference type="AlphaFoldDB" id="A0A8H6IKU4"/>
<accession>A0A8H6IKU4</accession>
<keyword evidence="1" id="KW-0472">Membrane</keyword>
<feature type="transmembrane region" description="Helical" evidence="1">
    <location>
        <begin position="68"/>
        <end position="86"/>
    </location>
</feature>
<reference evidence="2" key="1">
    <citation type="journal article" date="2020" name="Phytopathology">
        <title>Genome Sequence Resources of Colletotrichum truncatum, C. plurivorum, C. musicola, and C. sojae: Four Species Pathogenic to Soybean (Glycine max).</title>
        <authorList>
            <person name="Rogerio F."/>
            <person name="Boufleur T.R."/>
            <person name="Ciampi-Guillardi M."/>
            <person name="Sukno S.A."/>
            <person name="Thon M.R."/>
            <person name="Massola Junior N.S."/>
            <person name="Baroncelli R."/>
        </authorList>
    </citation>
    <scope>NUCLEOTIDE SEQUENCE</scope>
    <source>
        <strain evidence="2">LFN0074</strain>
    </source>
</reference>
<sequence length="133" mass="14011">MYGNEDKGRLGFLLHLAHVNVGDIVLPTAEKPSQRITAEQALSQSTSQAAAVSATATAAATPLPGRSITLGVVLGAIPLLLLLLLYHAAAAAASKCSDAEHAILVHARPLVQMLRPVRHDTLEQPRLGSRRLT</sequence>
<keyword evidence="1" id="KW-1133">Transmembrane helix</keyword>
<comment type="caution">
    <text evidence="2">The sequence shown here is derived from an EMBL/GenBank/DDBJ whole genome shotgun (WGS) entry which is preliminary data.</text>
</comment>
<evidence type="ECO:0000256" key="1">
    <source>
        <dbReference type="SAM" id="Phobius"/>
    </source>
</evidence>
<organism evidence="2 3">
    <name type="scientific">Colletotrichum musicola</name>
    <dbReference type="NCBI Taxonomy" id="2175873"/>
    <lineage>
        <taxon>Eukaryota</taxon>
        <taxon>Fungi</taxon>
        <taxon>Dikarya</taxon>
        <taxon>Ascomycota</taxon>
        <taxon>Pezizomycotina</taxon>
        <taxon>Sordariomycetes</taxon>
        <taxon>Hypocreomycetidae</taxon>
        <taxon>Glomerellales</taxon>
        <taxon>Glomerellaceae</taxon>
        <taxon>Colletotrichum</taxon>
        <taxon>Colletotrichum orchidearum species complex</taxon>
    </lineage>
</organism>
<gene>
    <name evidence="2" type="ORF">CMUS01_16720</name>
</gene>
<evidence type="ECO:0000313" key="2">
    <source>
        <dbReference type="EMBL" id="KAF6782352.1"/>
    </source>
</evidence>